<accession>A0ABD3XPP6</accession>
<organism evidence="1 2">
    <name type="scientific">Sinanodonta woodiana</name>
    <name type="common">Chinese pond mussel</name>
    <name type="synonym">Anodonta woodiana</name>
    <dbReference type="NCBI Taxonomy" id="1069815"/>
    <lineage>
        <taxon>Eukaryota</taxon>
        <taxon>Metazoa</taxon>
        <taxon>Spiralia</taxon>
        <taxon>Lophotrochozoa</taxon>
        <taxon>Mollusca</taxon>
        <taxon>Bivalvia</taxon>
        <taxon>Autobranchia</taxon>
        <taxon>Heteroconchia</taxon>
        <taxon>Palaeoheterodonta</taxon>
        <taxon>Unionida</taxon>
        <taxon>Unionoidea</taxon>
        <taxon>Unionidae</taxon>
        <taxon>Unioninae</taxon>
        <taxon>Sinanodonta</taxon>
    </lineage>
</organism>
<dbReference type="AlphaFoldDB" id="A0ABD3XPP6"/>
<keyword evidence="2" id="KW-1185">Reference proteome</keyword>
<proteinExistence type="predicted"/>
<dbReference type="PROSITE" id="PS51257">
    <property type="entry name" value="PROKAR_LIPOPROTEIN"/>
    <property type="match status" value="1"/>
</dbReference>
<name>A0ABD3XPP6_SINWO</name>
<reference evidence="1 2" key="1">
    <citation type="submission" date="2024-11" db="EMBL/GenBank/DDBJ databases">
        <title>Chromosome-level genome assembly of the freshwater bivalve Anodonta woodiana.</title>
        <authorList>
            <person name="Chen X."/>
        </authorList>
    </citation>
    <scope>NUCLEOTIDE SEQUENCE [LARGE SCALE GENOMIC DNA]</scope>
    <source>
        <strain evidence="1">MN2024</strain>
        <tissue evidence="1">Gills</tissue>
    </source>
</reference>
<sequence>MKLLLIFLGQAVSFPVNPTVTGGSCVLPEQIYTSTLDLQQNTTWTDNSDKVLIFSCRIEYPDSTMNLITSG</sequence>
<gene>
    <name evidence="1" type="ORF">ACJMK2_027530</name>
</gene>
<evidence type="ECO:0000313" key="2">
    <source>
        <dbReference type="Proteomes" id="UP001634394"/>
    </source>
</evidence>
<comment type="caution">
    <text evidence="1">The sequence shown here is derived from an EMBL/GenBank/DDBJ whole genome shotgun (WGS) entry which is preliminary data.</text>
</comment>
<dbReference type="Proteomes" id="UP001634394">
    <property type="component" value="Unassembled WGS sequence"/>
</dbReference>
<dbReference type="EMBL" id="JBJQND010000002">
    <property type="protein sequence ID" value="KAL3887591.1"/>
    <property type="molecule type" value="Genomic_DNA"/>
</dbReference>
<evidence type="ECO:0000313" key="1">
    <source>
        <dbReference type="EMBL" id="KAL3887591.1"/>
    </source>
</evidence>
<protein>
    <submittedName>
        <fullName evidence="1">Uncharacterized protein</fullName>
    </submittedName>
</protein>
<feature type="non-terminal residue" evidence="1">
    <location>
        <position position="71"/>
    </location>
</feature>